<protein>
    <submittedName>
        <fullName evidence="4">LysM peptidoglycan-binding domain-containing protein</fullName>
    </submittedName>
</protein>
<dbReference type="Gene3D" id="3.10.350.10">
    <property type="entry name" value="LysM domain"/>
    <property type="match status" value="2"/>
</dbReference>
<dbReference type="PROSITE" id="PS51782">
    <property type="entry name" value="LYSM"/>
    <property type="match status" value="2"/>
</dbReference>
<feature type="region of interest" description="Disordered" evidence="1">
    <location>
        <begin position="84"/>
        <end position="114"/>
    </location>
</feature>
<accession>A0ABU4VGR1</accession>
<name>A0ABU4VGR1_9ACTN</name>
<evidence type="ECO:0000259" key="3">
    <source>
        <dbReference type="PROSITE" id="PS51782"/>
    </source>
</evidence>
<feature type="chain" id="PRO_5046354375" evidence="2">
    <location>
        <begin position="31"/>
        <end position="356"/>
    </location>
</feature>
<dbReference type="CDD" id="cd00118">
    <property type="entry name" value="LysM"/>
    <property type="match status" value="2"/>
</dbReference>
<gene>
    <name evidence="4" type="ORF">SK069_03045</name>
</gene>
<dbReference type="Pfam" id="PF01464">
    <property type="entry name" value="SLT"/>
    <property type="match status" value="1"/>
</dbReference>
<dbReference type="Pfam" id="PF01476">
    <property type="entry name" value="LysM"/>
    <property type="match status" value="2"/>
</dbReference>
<comment type="caution">
    <text evidence="4">The sequence shown here is derived from an EMBL/GenBank/DDBJ whole genome shotgun (WGS) entry which is preliminary data.</text>
</comment>
<dbReference type="CDD" id="cd00254">
    <property type="entry name" value="LT-like"/>
    <property type="match status" value="1"/>
</dbReference>
<feature type="compositionally biased region" description="Low complexity" evidence="1">
    <location>
        <begin position="87"/>
        <end position="102"/>
    </location>
</feature>
<dbReference type="Proteomes" id="UP001277761">
    <property type="component" value="Unassembled WGS sequence"/>
</dbReference>
<dbReference type="SUPFAM" id="SSF54106">
    <property type="entry name" value="LysM domain"/>
    <property type="match status" value="2"/>
</dbReference>
<keyword evidence="2" id="KW-0732">Signal</keyword>
<feature type="domain" description="LysM" evidence="3">
    <location>
        <begin position="32"/>
        <end position="76"/>
    </location>
</feature>
<dbReference type="Gene3D" id="1.10.530.10">
    <property type="match status" value="1"/>
</dbReference>
<organism evidence="4 5">
    <name type="scientific">Patulibacter brassicae</name>
    <dbReference type="NCBI Taxonomy" id="1705717"/>
    <lineage>
        <taxon>Bacteria</taxon>
        <taxon>Bacillati</taxon>
        <taxon>Actinomycetota</taxon>
        <taxon>Thermoleophilia</taxon>
        <taxon>Solirubrobacterales</taxon>
        <taxon>Patulibacteraceae</taxon>
        <taxon>Patulibacter</taxon>
    </lineage>
</organism>
<proteinExistence type="predicted"/>
<dbReference type="InterPro" id="IPR023346">
    <property type="entry name" value="Lysozyme-like_dom_sf"/>
</dbReference>
<dbReference type="InterPro" id="IPR008258">
    <property type="entry name" value="Transglycosylase_SLT_dom_1"/>
</dbReference>
<dbReference type="PANTHER" id="PTHR37423:SF2">
    <property type="entry name" value="MEMBRANE-BOUND LYTIC MUREIN TRANSGLYCOSYLASE C"/>
    <property type="match status" value="1"/>
</dbReference>
<evidence type="ECO:0000313" key="5">
    <source>
        <dbReference type="Proteomes" id="UP001277761"/>
    </source>
</evidence>
<dbReference type="SUPFAM" id="SSF53955">
    <property type="entry name" value="Lysozyme-like"/>
    <property type="match status" value="1"/>
</dbReference>
<dbReference type="EMBL" id="JAXAVX010000001">
    <property type="protein sequence ID" value="MDX8150557.1"/>
    <property type="molecule type" value="Genomic_DNA"/>
</dbReference>
<feature type="signal peptide" evidence="2">
    <location>
        <begin position="1"/>
        <end position="30"/>
    </location>
</feature>
<dbReference type="InterPro" id="IPR018392">
    <property type="entry name" value="LysM"/>
</dbReference>
<sequence length="356" mass="33908">MLAPTRRATVLLVGALALTTPVALAPTAHAQPVHQVAAGESLWSVAAANGISATALAAANGLPADTAVQAGQVLRIPSGTAGGTGAAAGAASGRGPSTSTSGSGTGGSAGSQAGSYVVQPGDSLTAIAARAGVTPARLAAYNGRSVATLLGAGTRLALPRAGSSTPGTSDGAGPASGSSTAASASGSAASGSSSAGATTAGAAGTAASAAGPSGATTAGAATPRGTRLDGASIAQIASANGVASDLAQAIAWQESGFDNGAVSSVGARGVMQVMPGTWSWIAGNLASHPLDPTSASDNVKAGSLYLRHLLRETGGDADLAAAGYYQGLASVRARGMYDDTKRYVENVRALRARFGG</sequence>
<dbReference type="RefSeq" id="WP_319952703.1">
    <property type="nucleotide sequence ID" value="NZ_JAXAVX010000001.1"/>
</dbReference>
<keyword evidence="5" id="KW-1185">Reference proteome</keyword>
<feature type="region of interest" description="Disordered" evidence="1">
    <location>
        <begin position="160"/>
        <end position="199"/>
    </location>
</feature>
<dbReference type="SMART" id="SM00257">
    <property type="entry name" value="LysM"/>
    <property type="match status" value="2"/>
</dbReference>
<evidence type="ECO:0000313" key="4">
    <source>
        <dbReference type="EMBL" id="MDX8150557.1"/>
    </source>
</evidence>
<evidence type="ECO:0000256" key="1">
    <source>
        <dbReference type="SAM" id="MobiDB-lite"/>
    </source>
</evidence>
<reference evidence="4 5" key="1">
    <citation type="submission" date="2023-11" db="EMBL/GenBank/DDBJ databases">
        <authorList>
            <person name="Xu M."/>
            <person name="Jiang T."/>
        </authorList>
    </citation>
    <scope>NUCLEOTIDE SEQUENCE [LARGE SCALE GENOMIC DNA]</scope>
    <source>
        <strain evidence="4 5">SD</strain>
    </source>
</reference>
<dbReference type="InterPro" id="IPR036779">
    <property type="entry name" value="LysM_dom_sf"/>
</dbReference>
<feature type="domain" description="LysM" evidence="3">
    <location>
        <begin position="114"/>
        <end position="158"/>
    </location>
</feature>
<dbReference type="PANTHER" id="PTHR37423">
    <property type="entry name" value="SOLUBLE LYTIC MUREIN TRANSGLYCOSYLASE-RELATED"/>
    <property type="match status" value="1"/>
</dbReference>
<evidence type="ECO:0000256" key="2">
    <source>
        <dbReference type="SAM" id="SignalP"/>
    </source>
</evidence>